<dbReference type="OMA" id="CIHINTV"/>
<dbReference type="InParanoid" id="A0A1X7V030"/>
<dbReference type="PANTHER" id="PTHR46704">
    <property type="entry name" value="CXC DOMAIN-CONTAINING PROTEIN-RELATED"/>
    <property type="match status" value="1"/>
</dbReference>
<dbReference type="AlphaFoldDB" id="A0A1X7V030"/>
<name>A0A1X7V030_AMPQE</name>
<organism evidence="1">
    <name type="scientific">Amphimedon queenslandica</name>
    <name type="common">Sponge</name>
    <dbReference type="NCBI Taxonomy" id="400682"/>
    <lineage>
        <taxon>Eukaryota</taxon>
        <taxon>Metazoa</taxon>
        <taxon>Porifera</taxon>
        <taxon>Demospongiae</taxon>
        <taxon>Heteroscleromorpha</taxon>
        <taxon>Haplosclerida</taxon>
        <taxon>Niphatidae</taxon>
        <taxon>Amphimedon</taxon>
    </lineage>
</organism>
<dbReference type="EnsemblMetazoa" id="Aqu2.1.33306_001">
    <property type="protein sequence ID" value="Aqu2.1.33306_001"/>
    <property type="gene ID" value="Aqu2.1.33306"/>
</dbReference>
<dbReference type="eggNOG" id="ENOG502QUFX">
    <property type="taxonomic scope" value="Eukaryota"/>
</dbReference>
<evidence type="ECO:0000313" key="1">
    <source>
        <dbReference type="EnsemblMetazoa" id="Aqu2.1.33306_001"/>
    </source>
</evidence>
<reference evidence="1" key="1">
    <citation type="submission" date="2017-05" db="UniProtKB">
        <authorList>
            <consortium name="EnsemblMetazoa"/>
        </authorList>
    </citation>
    <scope>IDENTIFICATION</scope>
</reference>
<proteinExistence type="predicted"/>
<dbReference type="PANTHER" id="PTHR46704:SF1">
    <property type="entry name" value="TELOMERE LENGTH REGULATION PROTEIN TEL2 HOMOLOG"/>
    <property type="match status" value="1"/>
</dbReference>
<accession>A0A1X7V030</accession>
<evidence type="ECO:0008006" key="2">
    <source>
        <dbReference type="Google" id="ProtNLM"/>
    </source>
</evidence>
<protein>
    <recommendedName>
        <fullName evidence="2">Tesmin/TSO1-like CXC domain-containing protein</fullName>
    </recommendedName>
</protein>
<sequence>MTDSINHSEPPSFFDIKVFDGDAVVHFIQPKCAITFEEYAKNIFIPYIKMQLGTATRCDFVWDCYKKDSLKEATREKRGRGVRRKVEARSKVPGNWSEFLHNSSNNKELFTFLSKSIQSTEWEAGKEILTTLGTAVLTNITSQATMSLCNHEEAATRLFIHVLNGVANGAINCLIRTVDTDVIFLGMFHALLAINPACNVWVAFGIGKNFQCIHINTVYEKLGEEKARALPFFIHSQDVTQHQVFMEEVKKTAWEAWKCFLYATSSFIYMQSNAFTTSINPDTLLFKLLEHFCVAMYDKTSSQSSVDEARKELFCQKNQTMESIPPTQDALLQHTRRAAYQSQIWCTSDEPLQDIPSPEGIGWTKEEDMWQPVWITLPVSSKACLELVKCGCKKGCTATCSCRRANWKCTALCSCNCDK</sequence>